<organism evidence="9 10">
    <name type="scientific">Drosophila albomicans</name>
    <name type="common">Fruit fly</name>
    <dbReference type="NCBI Taxonomy" id="7291"/>
    <lineage>
        <taxon>Eukaryota</taxon>
        <taxon>Metazoa</taxon>
        <taxon>Ecdysozoa</taxon>
        <taxon>Arthropoda</taxon>
        <taxon>Hexapoda</taxon>
        <taxon>Insecta</taxon>
        <taxon>Pterygota</taxon>
        <taxon>Neoptera</taxon>
        <taxon>Endopterygota</taxon>
        <taxon>Diptera</taxon>
        <taxon>Brachycera</taxon>
        <taxon>Muscomorpha</taxon>
        <taxon>Ephydroidea</taxon>
        <taxon>Drosophilidae</taxon>
        <taxon>Drosophila</taxon>
    </lineage>
</organism>
<dbReference type="InterPro" id="IPR051981">
    <property type="entry name" value="Glycosyltransf_32"/>
</dbReference>
<name>A0A6P8WB27_DROAB</name>
<sequence>MKKRSTLISGRRFLLLIVALSLIILVAVYYITDIRQTETPVYSCYLDYDSKGSKEEPQQLEDVLFADIKPTPGNSIFFLETKCNCSNHRYSILNFTAHQACAVEAAALHHSSYDVFVLFACPTIRQQNDPILDAMLSYENVQIRSVNLWRFAEGSPIEDWLKKDDLFRTEFLMINISDLLRLLTLYRYGGIYLDEDVIMFQSLEDEVPNFMGAETNTSIGNSVLGLEPDGFGHMVAELLLNDFQRNYLGNVWAHNGPKLLVRMMTRICGTNDVNAMQEDSNICHGIKVFDINAFYEINWTERSRFFHKQFADETLKRLKDSYAMHTWNHIKTNWPFRVGSSSAYMQLVAQHCPRVFAATGKYFT</sequence>
<evidence type="ECO:0000256" key="3">
    <source>
        <dbReference type="ARBA" id="ARBA00022676"/>
    </source>
</evidence>
<keyword evidence="7" id="KW-1133">Transmembrane helix</keyword>
<proteinExistence type="inferred from homology"/>
<dbReference type="InterPro" id="IPR007577">
    <property type="entry name" value="GlycoTrfase_DXD_sugar-bd_CS"/>
</dbReference>
<dbReference type="Pfam" id="PF04488">
    <property type="entry name" value="Gly_transf_sug"/>
    <property type="match status" value="1"/>
</dbReference>
<comment type="similarity">
    <text evidence="2">Belongs to the glycosyltransferase 32 family.</text>
</comment>
<feature type="transmembrane region" description="Helical" evidence="7">
    <location>
        <begin position="12"/>
        <end position="31"/>
    </location>
</feature>
<reference evidence="10 11" key="1">
    <citation type="submission" date="2025-04" db="UniProtKB">
        <authorList>
            <consortium name="RefSeq"/>
        </authorList>
    </citation>
    <scope>IDENTIFICATION</scope>
    <source>
        <strain evidence="10 11">15112-1751.03</strain>
        <tissue evidence="10 11">Whole Adult</tissue>
    </source>
</reference>
<dbReference type="RefSeq" id="XP_051858166.1">
    <property type="nucleotide sequence ID" value="XM_052002206.1"/>
</dbReference>
<dbReference type="Gene3D" id="3.90.550.20">
    <property type="match status" value="1"/>
</dbReference>
<evidence type="ECO:0000256" key="5">
    <source>
        <dbReference type="ARBA" id="ARBA00023034"/>
    </source>
</evidence>
<evidence type="ECO:0000313" key="9">
    <source>
        <dbReference type="Proteomes" id="UP000515160"/>
    </source>
</evidence>
<feature type="domain" description="Alpha 1,4-glycosyltransferase" evidence="8">
    <location>
        <begin position="230"/>
        <end position="358"/>
    </location>
</feature>
<keyword evidence="3" id="KW-0328">Glycosyltransferase</keyword>
<keyword evidence="9" id="KW-1185">Reference proteome</keyword>
<dbReference type="AlphaFoldDB" id="A0A6P8WB27"/>
<dbReference type="RefSeq" id="XP_034100891.2">
    <property type="nucleotide sequence ID" value="XM_034245000.2"/>
</dbReference>
<dbReference type="InterPro" id="IPR029044">
    <property type="entry name" value="Nucleotide-diphossugar_trans"/>
</dbReference>
<dbReference type="GeneID" id="117565752"/>
<evidence type="ECO:0000256" key="1">
    <source>
        <dbReference type="ARBA" id="ARBA00004323"/>
    </source>
</evidence>
<dbReference type="PANTHER" id="PTHR12042:SF21">
    <property type="entry name" value="ALPHA1,4-GALACTOSYLTRANSFERASE 1-RELATED"/>
    <property type="match status" value="1"/>
</dbReference>
<dbReference type="SUPFAM" id="SSF53448">
    <property type="entry name" value="Nucleotide-diphospho-sugar transferases"/>
    <property type="match status" value="1"/>
</dbReference>
<dbReference type="InterPro" id="IPR007652">
    <property type="entry name" value="A1-4-GlycosylTfrase_dom"/>
</dbReference>
<evidence type="ECO:0000256" key="4">
    <source>
        <dbReference type="ARBA" id="ARBA00022679"/>
    </source>
</evidence>
<dbReference type="GO" id="GO:0035248">
    <property type="term" value="F:alpha-1,4-N-acetylgalactosaminyltransferase activity"/>
    <property type="evidence" value="ECO:0007669"/>
    <property type="project" value="TreeGrafter"/>
</dbReference>
<keyword evidence="6 7" id="KW-0472">Membrane</keyword>
<evidence type="ECO:0000256" key="2">
    <source>
        <dbReference type="ARBA" id="ARBA00009003"/>
    </source>
</evidence>
<evidence type="ECO:0000313" key="10">
    <source>
        <dbReference type="RefSeq" id="XP_034100891.2"/>
    </source>
</evidence>
<gene>
    <name evidence="10 11" type="primary">LOC117565752</name>
</gene>
<keyword evidence="7" id="KW-0812">Transmembrane</keyword>
<dbReference type="OrthoDB" id="409543at2759"/>
<dbReference type="Proteomes" id="UP000515160">
    <property type="component" value="Chromosome 2L"/>
</dbReference>
<dbReference type="PANTHER" id="PTHR12042">
    <property type="entry name" value="LACTOSYLCERAMIDE 4-ALPHA-GALACTOSYLTRANSFERASE ALPHA- 1,4-GALACTOSYLTRANSFERASE"/>
    <property type="match status" value="1"/>
</dbReference>
<keyword evidence="5" id="KW-0333">Golgi apparatus</keyword>
<evidence type="ECO:0000256" key="7">
    <source>
        <dbReference type="SAM" id="Phobius"/>
    </source>
</evidence>
<comment type="subcellular location">
    <subcellularLocation>
        <location evidence="1">Golgi apparatus membrane</location>
        <topology evidence="1">Single-pass type II membrane protein</topology>
    </subcellularLocation>
</comment>
<evidence type="ECO:0000313" key="11">
    <source>
        <dbReference type="RefSeq" id="XP_051858166.1"/>
    </source>
</evidence>
<evidence type="ECO:0000259" key="8">
    <source>
        <dbReference type="Pfam" id="PF04572"/>
    </source>
</evidence>
<evidence type="ECO:0000256" key="6">
    <source>
        <dbReference type="ARBA" id="ARBA00023136"/>
    </source>
</evidence>
<dbReference type="Pfam" id="PF04572">
    <property type="entry name" value="Gb3_synth"/>
    <property type="match status" value="1"/>
</dbReference>
<protein>
    <submittedName>
        <fullName evidence="10 11">Lactosylceramide 4-alpha-galactosyltransferase-like</fullName>
    </submittedName>
</protein>
<dbReference type="GO" id="GO:0000139">
    <property type="term" value="C:Golgi membrane"/>
    <property type="evidence" value="ECO:0007669"/>
    <property type="project" value="UniProtKB-SubCell"/>
</dbReference>
<dbReference type="GO" id="GO:0006688">
    <property type="term" value="P:glycosphingolipid biosynthetic process"/>
    <property type="evidence" value="ECO:0007669"/>
    <property type="project" value="TreeGrafter"/>
</dbReference>
<keyword evidence="4" id="KW-0808">Transferase</keyword>
<accession>A0A6P8WB27</accession>